<evidence type="ECO:0000313" key="2">
    <source>
        <dbReference type="EMBL" id="KDP44426.1"/>
    </source>
</evidence>
<proteinExistence type="predicted"/>
<evidence type="ECO:0000256" key="1">
    <source>
        <dbReference type="SAM" id="MobiDB-lite"/>
    </source>
</evidence>
<accession>A0A067L7J5</accession>
<dbReference type="Proteomes" id="UP000027138">
    <property type="component" value="Unassembled WGS sequence"/>
</dbReference>
<reference evidence="2 3" key="1">
    <citation type="journal article" date="2014" name="PLoS ONE">
        <title>Global Analysis of Gene Expression Profiles in Physic Nut (Jatropha curcas L.) Seedlings Exposed to Salt Stress.</title>
        <authorList>
            <person name="Zhang L."/>
            <person name="Zhang C."/>
            <person name="Wu P."/>
            <person name="Chen Y."/>
            <person name="Li M."/>
            <person name="Jiang H."/>
            <person name="Wu G."/>
        </authorList>
    </citation>
    <scope>NUCLEOTIDE SEQUENCE [LARGE SCALE GENOMIC DNA]</scope>
    <source>
        <strain evidence="3">cv. GZQX0401</strain>
        <tissue evidence="2">Young leaves</tissue>
    </source>
</reference>
<evidence type="ECO:0000313" key="3">
    <source>
        <dbReference type="Proteomes" id="UP000027138"/>
    </source>
</evidence>
<sequence>MLRRTPVPQMPRASREMDAPSRAKEHARSRTGDRSLARAAEARPCYTTSRLLEECTPAAVPVRTPVPWNSPRPCGTARPVLRAPDRARQHARANQEN</sequence>
<feature type="compositionally biased region" description="Basic and acidic residues" evidence="1">
    <location>
        <begin position="83"/>
        <end position="97"/>
    </location>
</feature>
<keyword evidence="3" id="KW-1185">Reference proteome</keyword>
<organism evidence="2 3">
    <name type="scientific">Jatropha curcas</name>
    <name type="common">Barbados nut</name>
    <dbReference type="NCBI Taxonomy" id="180498"/>
    <lineage>
        <taxon>Eukaryota</taxon>
        <taxon>Viridiplantae</taxon>
        <taxon>Streptophyta</taxon>
        <taxon>Embryophyta</taxon>
        <taxon>Tracheophyta</taxon>
        <taxon>Spermatophyta</taxon>
        <taxon>Magnoliopsida</taxon>
        <taxon>eudicotyledons</taxon>
        <taxon>Gunneridae</taxon>
        <taxon>Pentapetalae</taxon>
        <taxon>rosids</taxon>
        <taxon>fabids</taxon>
        <taxon>Malpighiales</taxon>
        <taxon>Euphorbiaceae</taxon>
        <taxon>Crotonoideae</taxon>
        <taxon>Jatropheae</taxon>
        <taxon>Jatropha</taxon>
    </lineage>
</organism>
<feature type="region of interest" description="Disordered" evidence="1">
    <location>
        <begin position="1"/>
        <end position="41"/>
    </location>
</feature>
<dbReference type="EMBL" id="KK914251">
    <property type="protein sequence ID" value="KDP44426.1"/>
    <property type="molecule type" value="Genomic_DNA"/>
</dbReference>
<dbReference type="AlphaFoldDB" id="A0A067L7J5"/>
<gene>
    <name evidence="2" type="ORF">JCGZ_16259</name>
</gene>
<protein>
    <submittedName>
        <fullName evidence="2">Uncharacterized protein</fullName>
    </submittedName>
</protein>
<feature type="compositionally biased region" description="Basic and acidic residues" evidence="1">
    <location>
        <begin position="13"/>
        <end position="36"/>
    </location>
</feature>
<feature type="region of interest" description="Disordered" evidence="1">
    <location>
        <begin position="61"/>
        <end position="97"/>
    </location>
</feature>
<name>A0A067L7J5_JATCU</name>